<proteinExistence type="predicted"/>
<keyword evidence="2" id="KW-1185">Reference proteome</keyword>
<organism evidence="1 2">
    <name type="scientific">Aquarana catesbeiana</name>
    <name type="common">American bullfrog</name>
    <name type="synonym">Rana catesbeiana</name>
    <dbReference type="NCBI Taxonomy" id="8400"/>
    <lineage>
        <taxon>Eukaryota</taxon>
        <taxon>Metazoa</taxon>
        <taxon>Chordata</taxon>
        <taxon>Craniata</taxon>
        <taxon>Vertebrata</taxon>
        <taxon>Euteleostomi</taxon>
        <taxon>Amphibia</taxon>
        <taxon>Batrachia</taxon>
        <taxon>Anura</taxon>
        <taxon>Neobatrachia</taxon>
        <taxon>Ranoidea</taxon>
        <taxon>Ranidae</taxon>
        <taxon>Aquarana</taxon>
    </lineage>
</organism>
<evidence type="ECO:0000313" key="1">
    <source>
        <dbReference type="EMBL" id="PIO12292.1"/>
    </source>
</evidence>
<gene>
    <name evidence="1" type="ORF">AB205_0045360</name>
</gene>
<sequence>MQFMRGSNLPEERGGGSNILMNSTCHDTIVEAVEADSFGYSCPTVQLMIRSWKTVKAVLGYTGFSEFSPIWNSKNLEELNVMGKIEEWDRRGIHCLAQLYRAGRLKSFQEIREEYAVPNRLFFSYLQVRHALEVQFRGKVIEWSEMPLLRKLIKWEEDVGTITEEQWKYVLALGPRVSLAPSQGVSHLYLIYRSYYTPVKLFSFGKSPDAKCHHCGDRRGDLIHMFWRCPKLHRYWEGIVEKMNSVFGTSLDMEARTCLMSLMEKNGMLKDTQTAIIRCLFQGKKLIARKWQAKDPLTMAEWMKEVKDMIMKEKLWYGKIGSMKKYKSIWKLWLEQERSE</sequence>
<dbReference type="EMBL" id="KZ060441">
    <property type="protein sequence ID" value="PIO12292.1"/>
    <property type="molecule type" value="Genomic_DNA"/>
</dbReference>
<dbReference type="Proteomes" id="UP000228934">
    <property type="component" value="Unassembled WGS sequence"/>
</dbReference>
<name>A0A2G9Q9K5_AQUCT</name>
<protein>
    <recommendedName>
        <fullName evidence="3">Reverse transcriptase zinc-binding domain-containing protein</fullName>
    </recommendedName>
</protein>
<evidence type="ECO:0008006" key="3">
    <source>
        <dbReference type="Google" id="ProtNLM"/>
    </source>
</evidence>
<reference evidence="2" key="1">
    <citation type="journal article" date="2017" name="Nat. Commun.">
        <title>The North American bullfrog draft genome provides insight into hormonal regulation of long noncoding RNA.</title>
        <authorList>
            <person name="Hammond S.A."/>
            <person name="Warren R.L."/>
            <person name="Vandervalk B.P."/>
            <person name="Kucuk E."/>
            <person name="Khan H."/>
            <person name="Gibb E.A."/>
            <person name="Pandoh P."/>
            <person name="Kirk H."/>
            <person name="Zhao Y."/>
            <person name="Jones M."/>
            <person name="Mungall A.J."/>
            <person name="Coope R."/>
            <person name="Pleasance S."/>
            <person name="Moore R.A."/>
            <person name="Holt R.A."/>
            <person name="Round J.M."/>
            <person name="Ohora S."/>
            <person name="Walle B.V."/>
            <person name="Veldhoen N."/>
            <person name="Helbing C.C."/>
            <person name="Birol I."/>
        </authorList>
    </citation>
    <scope>NUCLEOTIDE SEQUENCE [LARGE SCALE GENOMIC DNA]</scope>
</reference>
<evidence type="ECO:0000313" key="2">
    <source>
        <dbReference type="Proteomes" id="UP000228934"/>
    </source>
</evidence>
<accession>A0A2G9Q9K5</accession>
<dbReference type="AlphaFoldDB" id="A0A2G9Q9K5"/>
<dbReference type="OrthoDB" id="9630328at2759"/>